<evidence type="ECO:0000259" key="15">
    <source>
        <dbReference type="PROSITE" id="PS51839"/>
    </source>
</evidence>
<evidence type="ECO:0000256" key="10">
    <source>
        <dbReference type="ARBA" id="ARBA00023027"/>
    </source>
</evidence>
<dbReference type="GO" id="GO:0051537">
    <property type="term" value="F:2 iron, 2 sulfur cluster binding"/>
    <property type="evidence" value="ECO:0007669"/>
    <property type="project" value="UniProtKB-KW"/>
</dbReference>
<feature type="compositionally biased region" description="Low complexity" evidence="13">
    <location>
        <begin position="956"/>
        <end position="971"/>
    </location>
</feature>
<organism evidence="16 17">
    <name type="scientific">Actinomyces bowdenii</name>
    <dbReference type="NCBI Taxonomy" id="131109"/>
    <lineage>
        <taxon>Bacteria</taxon>
        <taxon>Bacillati</taxon>
        <taxon>Actinomycetota</taxon>
        <taxon>Actinomycetes</taxon>
        <taxon>Actinomycetales</taxon>
        <taxon>Actinomycetaceae</taxon>
        <taxon>Actinomyces</taxon>
    </lineage>
</organism>
<dbReference type="NCBIfam" id="NF005895">
    <property type="entry name" value="PRK07860.1"/>
    <property type="match status" value="1"/>
</dbReference>
<dbReference type="FunFam" id="3.10.20.740:FF:000004">
    <property type="entry name" value="NADH-quinone oxidoreductase"/>
    <property type="match status" value="1"/>
</dbReference>
<feature type="domain" description="4Fe-4S His(Cys)3-ligated-type" evidence="15">
    <location>
        <begin position="118"/>
        <end position="157"/>
    </location>
</feature>
<keyword evidence="17" id="KW-1185">Reference proteome</keyword>
<evidence type="ECO:0000256" key="13">
    <source>
        <dbReference type="SAM" id="MobiDB-lite"/>
    </source>
</evidence>
<dbReference type="AlphaFoldDB" id="A0A3P1V766"/>
<evidence type="ECO:0000256" key="6">
    <source>
        <dbReference type="ARBA" id="ARBA00022723"/>
    </source>
</evidence>
<feature type="region of interest" description="Disordered" evidence="13">
    <location>
        <begin position="1"/>
        <end position="23"/>
    </location>
</feature>
<evidence type="ECO:0000256" key="1">
    <source>
        <dbReference type="ARBA" id="ARBA00001966"/>
    </source>
</evidence>
<keyword evidence="8" id="KW-0408">Iron</keyword>
<dbReference type="PROSITE" id="PS00643">
    <property type="entry name" value="COMPLEX1_75K_3"/>
    <property type="match status" value="1"/>
</dbReference>
<comment type="similarity">
    <text evidence="3">Belongs to the complex I 75 kDa subunit family.</text>
</comment>
<dbReference type="InterPro" id="IPR054351">
    <property type="entry name" value="NADH_UbQ_OxRdtase_ferredoxin"/>
</dbReference>
<evidence type="ECO:0000256" key="11">
    <source>
        <dbReference type="ARBA" id="ARBA00023136"/>
    </source>
</evidence>
<feature type="compositionally biased region" description="Polar residues" evidence="13">
    <location>
        <begin position="1"/>
        <end position="13"/>
    </location>
</feature>
<evidence type="ECO:0000259" key="14">
    <source>
        <dbReference type="PROSITE" id="PS51669"/>
    </source>
</evidence>
<keyword evidence="9" id="KW-0411">Iron-sulfur</keyword>
<dbReference type="GO" id="GO:0046872">
    <property type="term" value="F:metal ion binding"/>
    <property type="evidence" value="ECO:0007669"/>
    <property type="project" value="UniProtKB-KW"/>
</dbReference>
<feature type="compositionally biased region" description="Gly residues" evidence="13">
    <location>
        <begin position="274"/>
        <end position="288"/>
    </location>
</feature>
<keyword evidence="10" id="KW-0520">NAD</keyword>
<dbReference type="Pfam" id="PF00384">
    <property type="entry name" value="Molybdopterin"/>
    <property type="match status" value="1"/>
</dbReference>
<evidence type="ECO:0000256" key="5">
    <source>
        <dbReference type="ARBA" id="ARBA00022714"/>
    </source>
</evidence>
<gene>
    <name evidence="16" type="ORF">EII10_05655</name>
</gene>
<dbReference type="PROSITE" id="PS00642">
    <property type="entry name" value="COMPLEX1_75K_2"/>
    <property type="match status" value="1"/>
</dbReference>
<keyword evidence="4" id="KW-0004">4Fe-4S</keyword>
<dbReference type="Pfam" id="PF13510">
    <property type="entry name" value="Fer2_4"/>
    <property type="match status" value="1"/>
</dbReference>
<protein>
    <submittedName>
        <fullName evidence="16">NADH-quinone oxidoreductase subunit G</fullName>
        <ecNumber evidence="16">1.6.5.11</ecNumber>
    </submittedName>
</protein>
<dbReference type="EC" id="1.6.5.11" evidence="16"/>
<evidence type="ECO:0000256" key="7">
    <source>
        <dbReference type="ARBA" id="ARBA00022967"/>
    </source>
</evidence>
<dbReference type="Pfam" id="PF22151">
    <property type="entry name" value="Fer4_NDSU1"/>
    <property type="match status" value="1"/>
</dbReference>
<name>A0A3P1V766_9ACTO</name>
<evidence type="ECO:0000313" key="17">
    <source>
        <dbReference type="Proteomes" id="UP000271272"/>
    </source>
</evidence>
<evidence type="ECO:0000256" key="12">
    <source>
        <dbReference type="ARBA" id="ARBA00034078"/>
    </source>
</evidence>
<dbReference type="PROSITE" id="PS51669">
    <property type="entry name" value="4FE4S_MOW_BIS_MGD"/>
    <property type="match status" value="1"/>
</dbReference>
<dbReference type="PROSITE" id="PS00641">
    <property type="entry name" value="COMPLEX1_75K_1"/>
    <property type="match status" value="1"/>
</dbReference>
<keyword evidence="5" id="KW-0001">2Fe-2S</keyword>
<dbReference type="Gene3D" id="2.40.40.20">
    <property type="match status" value="1"/>
</dbReference>
<dbReference type="GO" id="GO:0008137">
    <property type="term" value="F:NADH dehydrogenase (ubiquinone) activity"/>
    <property type="evidence" value="ECO:0007669"/>
    <property type="project" value="InterPro"/>
</dbReference>
<dbReference type="PROSITE" id="PS51839">
    <property type="entry name" value="4FE4S_HC3"/>
    <property type="match status" value="1"/>
</dbReference>
<feature type="region of interest" description="Disordered" evidence="13">
    <location>
        <begin position="793"/>
        <end position="837"/>
    </location>
</feature>
<proteinExistence type="inferred from homology"/>
<dbReference type="InterPro" id="IPR019574">
    <property type="entry name" value="NADH_UbQ_OxRdtase_Gsu_4Fe4S-bd"/>
</dbReference>
<keyword evidence="16" id="KW-0560">Oxidoreductase</keyword>
<comment type="subcellular location">
    <subcellularLocation>
        <location evidence="2">Membrane</location>
    </subcellularLocation>
</comment>
<dbReference type="InterPro" id="IPR006657">
    <property type="entry name" value="MoPterin_dinucl-bd_dom"/>
</dbReference>
<evidence type="ECO:0000256" key="3">
    <source>
        <dbReference type="ARBA" id="ARBA00005404"/>
    </source>
</evidence>
<dbReference type="GO" id="GO:0051539">
    <property type="term" value="F:4 iron, 4 sulfur cluster binding"/>
    <property type="evidence" value="ECO:0007669"/>
    <property type="project" value="UniProtKB-KW"/>
</dbReference>
<sequence length="971" mass="100289">MTDTTAIKTTGSQRPEGKESVPAVPAAAEMVTMTIDGMPVSVEKGTLLIRAAEQVGVRIPRFCDHPLLAPSANCRQCLVEVAMPGRDGVVRPMPKPQPSCAMTAMEGMEVSTQATSEVAAKAQAGTMEFLLINHPLDCPVCDKGGECPLQNQALELMASGARSATRFTDVKRTFPKPLRLTSNVLLDRDRCILCQRCVRFAREIPGDPFIALQGRGGGHPSTDMDGRPEHSGGLYSEQIGRFDPQVLDFHEPDAGPASTIRGGHGLSAADDLAGPGGDPGVAGGLAGGPGTGPGLVDMDASGRPFASYFSGNIIQICPVGALTSARYRFRARPMDLVSTDSVTEHDASGSAIRVDMRRGTVLRRLAGNDPEVNEEWITDKDRFAFPWSSLPDRLTVPLVRDEETGELVSTSWSDALDTAARALASARQGSGVGLLPGGRLTLEDAWAWSRFARAVLGTHDIDQRVRDHSSEEDSFLAARVAGTGLGEVTYRSLESAGQVLLVALEPEDECGSLFLRLRKGVLAGGVCVATLAPALTNGSRKLSAQAVLAAPGQEARALALLPRTHPELVEALRAPGATILVGERAAAVPGLLSVVDALATALGARLAWVPRRAGERGGIEAGLLPGLLPGGRPVAEAAARQQVERAWGLAEGAGLPAAPGRDTTAILTALAQGELTGLVIGGVDLRDLPDPALARRALAGAGTVIQLEVRRSEVSDFADVVLPVAPAVEKNGTFVNWEGRVRPFGQAHVSRARTDRQVLGMLAAEMGADLGVADLEALHAELASLGLWTGQRPRVAPAGPAHDLGGNEDGAQDAPAQDSAAPQPPAGPGGTTASAAPAPEGLAAHLATHKPMLDAGRLQDGEPFLAATALQPVARISTDLAAGLGLRPGDPVTIASSRGRITLPAAIGGVAGGTVWLPECSAGSTVRQTLEAGHGSPVRLSAGSPPGGAGIPVVDATGPATAPETTGEAHR</sequence>
<dbReference type="Pfam" id="PF22117">
    <property type="entry name" value="Fer4_Nqo3"/>
    <property type="match status" value="1"/>
</dbReference>
<feature type="region of interest" description="Disordered" evidence="13">
    <location>
        <begin position="251"/>
        <end position="288"/>
    </location>
</feature>
<dbReference type="GO" id="GO:0042773">
    <property type="term" value="P:ATP synthesis coupled electron transport"/>
    <property type="evidence" value="ECO:0007669"/>
    <property type="project" value="InterPro"/>
</dbReference>
<dbReference type="InterPro" id="IPR006963">
    <property type="entry name" value="Mopterin_OxRdtase_4Fe-4S_dom"/>
</dbReference>
<accession>A0A3P1V766</accession>
<dbReference type="Proteomes" id="UP000271272">
    <property type="component" value="Unassembled WGS sequence"/>
</dbReference>
<dbReference type="GO" id="GO:0043546">
    <property type="term" value="F:molybdopterin cofactor binding"/>
    <property type="evidence" value="ECO:0007669"/>
    <property type="project" value="InterPro"/>
</dbReference>
<dbReference type="Gene3D" id="3.10.20.740">
    <property type="match status" value="1"/>
</dbReference>
<dbReference type="OrthoDB" id="9810782at2"/>
<comment type="cofactor">
    <cofactor evidence="12">
        <name>[2Fe-2S] cluster</name>
        <dbReference type="ChEBI" id="CHEBI:190135"/>
    </cofactor>
</comment>
<dbReference type="InterPro" id="IPR036010">
    <property type="entry name" value="2Fe-2S_ferredoxin-like_sf"/>
</dbReference>
<evidence type="ECO:0000256" key="9">
    <source>
        <dbReference type="ARBA" id="ARBA00023014"/>
    </source>
</evidence>
<dbReference type="Pfam" id="PF10588">
    <property type="entry name" value="NADH-G_4Fe-4S_3"/>
    <property type="match status" value="1"/>
</dbReference>
<dbReference type="Gene3D" id="3.40.228.10">
    <property type="entry name" value="Dimethylsulfoxide Reductase, domain 2"/>
    <property type="match status" value="1"/>
</dbReference>
<evidence type="ECO:0000256" key="8">
    <source>
        <dbReference type="ARBA" id="ARBA00023004"/>
    </source>
</evidence>
<keyword evidence="7" id="KW-1278">Translocase</keyword>
<feature type="region of interest" description="Disordered" evidence="13">
    <location>
        <begin position="943"/>
        <end position="971"/>
    </location>
</feature>
<keyword evidence="6" id="KW-0479">Metal-binding</keyword>
<evidence type="ECO:0000256" key="2">
    <source>
        <dbReference type="ARBA" id="ARBA00004370"/>
    </source>
</evidence>
<dbReference type="InterPro" id="IPR009010">
    <property type="entry name" value="Asp_de-COase-like_dom_sf"/>
</dbReference>
<dbReference type="GO" id="GO:0016020">
    <property type="term" value="C:membrane"/>
    <property type="evidence" value="ECO:0007669"/>
    <property type="project" value="UniProtKB-SubCell"/>
</dbReference>
<dbReference type="EMBL" id="RQZC01000006">
    <property type="protein sequence ID" value="RRD29507.1"/>
    <property type="molecule type" value="Genomic_DNA"/>
</dbReference>
<dbReference type="PANTHER" id="PTHR43105">
    <property type="entry name" value="RESPIRATORY NITRATE REDUCTASE"/>
    <property type="match status" value="1"/>
</dbReference>
<feature type="compositionally biased region" description="Low complexity" evidence="13">
    <location>
        <begin position="812"/>
        <end position="821"/>
    </location>
</feature>
<dbReference type="InterPro" id="IPR000283">
    <property type="entry name" value="NADH_UbQ_OxRdtase_75kDa_su_CS"/>
</dbReference>
<reference evidence="16 17" key="1">
    <citation type="submission" date="2018-11" db="EMBL/GenBank/DDBJ databases">
        <title>Genomes From Bacteria Associated with the Canine Oral Cavity: a Test Case for Automated Genome-Based Taxonomic Assignment.</title>
        <authorList>
            <person name="Coil D.A."/>
            <person name="Jospin G."/>
            <person name="Darling A.E."/>
            <person name="Wallis C."/>
            <person name="Davis I.J."/>
            <person name="Harris S."/>
            <person name="Eisen J.A."/>
            <person name="Holcombe L.J."/>
            <person name="O'Flynn C."/>
        </authorList>
    </citation>
    <scope>NUCLEOTIDE SEQUENCE [LARGE SCALE GENOMIC DNA]</scope>
    <source>
        <strain evidence="16 17">OH5050</strain>
    </source>
</reference>
<dbReference type="Gene3D" id="3.40.50.740">
    <property type="match status" value="2"/>
</dbReference>
<comment type="caution">
    <text evidence="16">The sequence shown here is derived from an EMBL/GenBank/DDBJ whole genome shotgun (WGS) entry which is preliminary data.</text>
</comment>
<comment type="cofactor">
    <cofactor evidence="1">
        <name>[4Fe-4S] cluster</name>
        <dbReference type="ChEBI" id="CHEBI:49883"/>
    </cofactor>
</comment>
<dbReference type="Pfam" id="PF01568">
    <property type="entry name" value="Molydop_binding"/>
    <property type="match status" value="1"/>
</dbReference>
<evidence type="ECO:0000313" key="16">
    <source>
        <dbReference type="EMBL" id="RRD29507.1"/>
    </source>
</evidence>
<dbReference type="PANTHER" id="PTHR43105:SF12">
    <property type="entry name" value="NADH-QUINONE OXIDOREDUCTASE SUBUNIT G"/>
    <property type="match status" value="1"/>
</dbReference>
<keyword evidence="11" id="KW-0472">Membrane</keyword>
<feature type="domain" description="4Fe-4S Mo/W bis-MGD-type" evidence="14">
    <location>
        <begin position="336"/>
        <end position="392"/>
    </location>
</feature>
<dbReference type="SUPFAM" id="SSF54292">
    <property type="entry name" value="2Fe-2S ferredoxin-like"/>
    <property type="match status" value="1"/>
</dbReference>
<dbReference type="SUPFAM" id="SSF53706">
    <property type="entry name" value="Formate dehydrogenase/DMSO reductase, domains 1-3"/>
    <property type="match status" value="1"/>
</dbReference>
<dbReference type="InterPro" id="IPR006656">
    <property type="entry name" value="Mopterin_OxRdtase"/>
</dbReference>
<dbReference type="SUPFAM" id="SSF50692">
    <property type="entry name" value="ADC-like"/>
    <property type="match status" value="1"/>
</dbReference>
<dbReference type="GO" id="GO:0003954">
    <property type="term" value="F:NADH dehydrogenase activity"/>
    <property type="evidence" value="ECO:0007669"/>
    <property type="project" value="TreeGrafter"/>
</dbReference>
<dbReference type="InterPro" id="IPR050123">
    <property type="entry name" value="Prok_molybdopt-oxidoreductase"/>
</dbReference>
<evidence type="ECO:0000256" key="4">
    <source>
        <dbReference type="ARBA" id="ARBA00022485"/>
    </source>
</evidence>
<dbReference type="SMART" id="SM00929">
    <property type="entry name" value="NADH-G_4Fe-4S_3"/>
    <property type="match status" value="1"/>
</dbReference>